<protein>
    <submittedName>
        <fullName evidence="2">Uncharacterized protein</fullName>
    </submittedName>
</protein>
<feature type="transmembrane region" description="Helical" evidence="1">
    <location>
        <begin position="6"/>
        <end position="26"/>
    </location>
</feature>
<proteinExistence type="predicted"/>
<dbReference type="EMBL" id="NQJF01000053">
    <property type="protein sequence ID" value="OYD20069.1"/>
    <property type="molecule type" value="Genomic_DNA"/>
</dbReference>
<feature type="transmembrane region" description="Helical" evidence="1">
    <location>
        <begin position="94"/>
        <end position="116"/>
    </location>
</feature>
<accession>A0A235C6N7</accession>
<sequence>MMSEPIGVWSGVLMLLSFPLNLYVICTKLEEAEDYLKFSSFIVVFKHRFGTDPSGGKLKRFFAIALVLLMPRLFQWRCLVIVEDVKRIPMPLKLWIVVPYLLTMSSFVGMGLSWFLTE</sequence>
<keyword evidence="1" id="KW-1133">Transmembrane helix</keyword>
<comment type="caution">
    <text evidence="2">The sequence shown here is derived from an EMBL/GenBank/DDBJ whole genome shotgun (WGS) entry which is preliminary data.</text>
</comment>
<keyword evidence="1" id="KW-0812">Transmembrane</keyword>
<evidence type="ECO:0000313" key="3">
    <source>
        <dbReference type="Proteomes" id="UP000243640"/>
    </source>
</evidence>
<keyword evidence="1" id="KW-0472">Membrane</keyword>
<gene>
    <name evidence="2" type="ORF">B6S09_18110</name>
</gene>
<evidence type="ECO:0000313" key="2">
    <source>
        <dbReference type="EMBL" id="OYD20069.1"/>
    </source>
</evidence>
<name>A0A235C6N7_9GAMM</name>
<dbReference type="OrthoDB" id="6979936at2"/>
<dbReference type="RefSeq" id="WP_094065088.1">
    <property type="nucleotide sequence ID" value="NZ_NQJF01000053.1"/>
</dbReference>
<reference evidence="2 3" key="1">
    <citation type="submission" date="2017-08" db="EMBL/GenBank/DDBJ databases">
        <title>Draft Genome Sequence of the Marine Bacterium Oceanimonas baumannii ATCC 700832.</title>
        <authorList>
            <person name="Mcclelland W.D."/>
            <person name="Brennan M.A."/>
            <person name="Trachtenberg A.M."/>
            <person name="Maclea K.S."/>
        </authorList>
    </citation>
    <scope>NUCLEOTIDE SEQUENCE [LARGE SCALE GENOMIC DNA]</scope>
    <source>
        <strain evidence="2 3">ATCC 700832</strain>
    </source>
</reference>
<evidence type="ECO:0000256" key="1">
    <source>
        <dbReference type="SAM" id="Phobius"/>
    </source>
</evidence>
<dbReference type="AlphaFoldDB" id="A0A235C6N7"/>
<dbReference type="Proteomes" id="UP000243640">
    <property type="component" value="Unassembled WGS sequence"/>
</dbReference>
<organism evidence="2 3">
    <name type="scientific">Oceanimonas baumannii</name>
    <dbReference type="NCBI Taxonomy" id="129578"/>
    <lineage>
        <taxon>Bacteria</taxon>
        <taxon>Pseudomonadati</taxon>
        <taxon>Pseudomonadota</taxon>
        <taxon>Gammaproteobacteria</taxon>
        <taxon>Aeromonadales</taxon>
        <taxon>Aeromonadaceae</taxon>
        <taxon>Oceanimonas</taxon>
    </lineage>
</organism>